<feature type="region of interest" description="Disordered" evidence="9">
    <location>
        <begin position="1"/>
        <end position="99"/>
    </location>
</feature>
<dbReference type="InterPro" id="IPR006195">
    <property type="entry name" value="aa-tRNA-synth_II"/>
</dbReference>
<evidence type="ECO:0000256" key="5">
    <source>
        <dbReference type="ARBA" id="ARBA00022917"/>
    </source>
</evidence>
<proteinExistence type="inferred from homology"/>
<evidence type="ECO:0000259" key="10">
    <source>
        <dbReference type="PROSITE" id="PS50862"/>
    </source>
</evidence>
<keyword evidence="12" id="KW-1185">Reference proteome</keyword>
<dbReference type="FunFam" id="3.30.930.10:FF:000007">
    <property type="entry name" value="Bifunctional glutamate/proline--tRNA ligase"/>
    <property type="match status" value="1"/>
</dbReference>
<dbReference type="NCBIfam" id="TIGR00408">
    <property type="entry name" value="proS_fam_I"/>
    <property type="match status" value="1"/>
</dbReference>
<evidence type="ECO:0000256" key="2">
    <source>
        <dbReference type="ARBA" id="ARBA00022598"/>
    </source>
</evidence>
<dbReference type="InterPro" id="IPR004154">
    <property type="entry name" value="Anticodon-bd"/>
</dbReference>
<dbReference type="EC" id="6.1.1.15" evidence="1"/>
<dbReference type="EMBL" id="JAOPGA020000950">
    <property type="protein sequence ID" value="KAL0483360.1"/>
    <property type="molecule type" value="Genomic_DNA"/>
</dbReference>
<evidence type="ECO:0000256" key="3">
    <source>
        <dbReference type="ARBA" id="ARBA00022741"/>
    </source>
</evidence>
<evidence type="ECO:0000313" key="12">
    <source>
        <dbReference type="Proteomes" id="UP001431209"/>
    </source>
</evidence>
<dbReference type="Pfam" id="PF09180">
    <property type="entry name" value="ProRS-C_1"/>
    <property type="match status" value="1"/>
</dbReference>
<evidence type="ECO:0000256" key="8">
    <source>
        <dbReference type="ARBA" id="ARBA00047671"/>
    </source>
</evidence>
<dbReference type="PANTHER" id="PTHR43382:SF2">
    <property type="entry name" value="BIFUNCTIONAL GLUTAMATE_PROLINE--TRNA LIGASE"/>
    <property type="match status" value="1"/>
</dbReference>
<keyword evidence="3" id="KW-0547">Nucleotide-binding</keyword>
<keyword evidence="6" id="KW-0030">Aminoacyl-tRNA synthetase</keyword>
<evidence type="ECO:0000256" key="4">
    <source>
        <dbReference type="ARBA" id="ARBA00022840"/>
    </source>
</evidence>
<keyword evidence="4" id="KW-0067">ATP-binding</keyword>
<dbReference type="CDD" id="cd00862">
    <property type="entry name" value="ProRS_anticodon_zinc"/>
    <property type="match status" value="1"/>
</dbReference>
<organism evidence="11 12">
    <name type="scientific">Acrasis kona</name>
    <dbReference type="NCBI Taxonomy" id="1008807"/>
    <lineage>
        <taxon>Eukaryota</taxon>
        <taxon>Discoba</taxon>
        <taxon>Heterolobosea</taxon>
        <taxon>Tetramitia</taxon>
        <taxon>Eutetramitia</taxon>
        <taxon>Acrasidae</taxon>
        <taxon>Acrasis</taxon>
    </lineage>
</organism>
<dbReference type="SUPFAM" id="SSF64586">
    <property type="entry name" value="C-terminal domain of ProRS"/>
    <property type="match status" value="1"/>
</dbReference>
<keyword evidence="5" id="KW-0648">Protein biosynthesis</keyword>
<dbReference type="Proteomes" id="UP001431209">
    <property type="component" value="Unassembled WGS sequence"/>
</dbReference>
<dbReference type="HAMAP" id="MF_01571">
    <property type="entry name" value="Pro_tRNA_synth_type3"/>
    <property type="match status" value="1"/>
</dbReference>
<name>A0AAW2Z315_9EUKA</name>
<dbReference type="InterPro" id="IPR036621">
    <property type="entry name" value="Anticodon-bd_dom_sf"/>
</dbReference>
<dbReference type="Pfam" id="PF00587">
    <property type="entry name" value="tRNA-synt_2b"/>
    <property type="match status" value="1"/>
</dbReference>
<protein>
    <recommendedName>
        <fullName evidence="1">proline--tRNA ligase</fullName>
        <ecNumber evidence="1">6.1.1.15</ecNumber>
    </recommendedName>
    <alternativeName>
        <fullName evidence="7">Prolyl-tRNA synthetase</fullName>
    </alternativeName>
</protein>
<comment type="caution">
    <text evidence="11">The sequence shown here is derived from an EMBL/GenBank/DDBJ whole genome shotgun (WGS) entry which is preliminary data.</text>
</comment>
<dbReference type="GO" id="GO:0017101">
    <property type="term" value="C:aminoacyl-tRNA synthetase multienzyme complex"/>
    <property type="evidence" value="ECO:0007669"/>
    <property type="project" value="TreeGrafter"/>
</dbReference>
<comment type="catalytic activity">
    <reaction evidence="8">
        <text>tRNA(Pro) + L-proline + ATP = L-prolyl-tRNA(Pro) + AMP + diphosphate</text>
        <dbReference type="Rhea" id="RHEA:14305"/>
        <dbReference type="Rhea" id="RHEA-COMP:9700"/>
        <dbReference type="Rhea" id="RHEA-COMP:9702"/>
        <dbReference type="ChEBI" id="CHEBI:30616"/>
        <dbReference type="ChEBI" id="CHEBI:33019"/>
        <dbReference type="ChEBI" id="CHEBI:60039"/>
        <dbReference type="ChEBI" id="CHEBI:78442"/>
        <dbReference type="ChEBI" id="CHEBI:78532"/>
        <dbReference type="ChEBI" id="CHEBI:456215"/>
        <dbReference type="EC" id="6.1.1.15"/>
    </reaction>
</comment>
<sequence length="602" mass="69191">MADTNTTADQVDETQKVGREPATRRAPKEKKEPEPAKEETEEERLQREEKKRLKDEAKAKKKEEQKIRDKEKKKLKKEEKKDQPKKEAAPKEKKEGDSSDLKALKSTNFADWYSEVILRGELIEYYDISGCYILRPNAYFMWEQVQRFIDDHIKELGVSNAYFPLFVTKKALETEKDHVQGFSPEVAWVTKSGDSELAEHIAVRPTSETIMYPAYAKWIRSHRDLPLRLNQWTNVVRWEFKSAVPFIRSREFLWQEGHSAFATLQEAEVEVYQILDMYSRAYEEILAVPVVKGKKSEGEKFAGGYYTTSIEGFIPTNGKAVQAATSHCLGQNFSKMFGIEFETEEEGNKKEKVWQNSWGFTTRSLGVMIMVHGDDKGLVLPPRAAPVQAVIVPLFFKDTDKEALKQKAKEIFNQLKEKKIRVVLDDREYKTPRFKFVEWEIKGVPLRIEIGPKDLAANKCVAIRRNDGQKKELSMDDLSSSVHAELESIQNDMFQKAKKQRDESIINVTEWSQFVPALNQKKMCLAPWCEVVACEENIKKKSHQEGEEIASKSTNTAEEQKEATAAAKSLCIPLEQQPLPEDAKCFCCGQKATKWTLFGRSY</sequence>
<dbReference type="SUPFAM" id="SSF55681">
    <property type="entry name" value="Class II aaRS and biotin synthetases"/>
    <property type="match status" value="1"/>
</dbReference>
<evidence type="ECO:0000256" key="1">
    <source>
        <dbReference type="ARBA" id="ARBA00012831"/>
    </source>
</evidence>
<reference evidence="11 12" key="1">
    <citation type="submission" date="2024-03" db="EMBL/GenBank/DDBJ databases">
        <title>The Acrasis kona genome and developmental transcriptomes reveal deep origins of eukaryotic multicellular pathways.</title>
        <authorList>
            <person name="Sheikh S."/>
            <person name="Fu C.-J."/>
            <person name="Brown M.W."/>
            <person name="Baldauf S.L."/>
        </authorList>
    </citation>
    <scope>NUCLEOTIDE SEQUENCE [LARGE SCALE GENOMIC DNA]</scope>
    <source>
        <strain evidence="11 12">ATCC MYA-3509</strain>
    </source>
</reference>
<evidence type="ECO:0000256" key="7">
    <source>
        <dbReference type="ARBA" id="ARBA00029731"/>
    </source>
</evidence>
<dbReference type="Pfam" id="PF03129">
    <property type="entry name" value="HGTP_anticodon"/>
    <property type="match status" value="1"/>
</dbReference>
<dbReference type="CDD" id="cd00778">
    <property type="entry name" value="ProRS_core_arch_euk"/>
    <property type="match status" value="1"/>
</dbReference>
<dbReference type="InterPro" id="IPR017449">
    <property type="entry name" value="Pro-tRNA_synth_II"/>
</dbReference>
<dbReference type="Gene3D" id="3.30.930.10">
    <property type="entry name" value="Bira Bifunctional Protein, Domain 2"/>
    <property type="match status" value="1"/>
</dbReference>
<dbReference type="GO" id="GO:0005737">
    <property type="term" value="C:cytoplasm"/>
    <property type="evidence" value="ECO:0007669"/>
    <property type="project" value="InterPro"/>
</dbReference>
<evidence type="ECO:0000256" key="6">
    <source>
        <dbReference type="ARBA" id="ARBA00023146"/>
    </source>
</evidence>
<dbReference type="PANTHER" id="PTHR43382">
    <property type="entry name" value="PROLYL-TRNA SYNTHETASE"/>
    <property type="match status" value="1"/>
</dbReference>
<dbReference type="Gene3D" id="3.40.50.800">
    <property type="entry name" value="Anticodon-binding domain"/>
    <property type="match status" value="1"/>
</dbReference>
<gene>
    <name evidence="11" type="ORF">AKO1_014693</name>
</gene>
<dbReference type="Gene3D" id="3.30.110.30">
    <property type="entry name" value="C-terminal domain of ProRS"/>
    <property type="match status" value="1"/>
</dbReference>
<feature type="compositionally biased region" description="Basic and acidic residues" evidence="9">
    <location>
        <begin position="13"/>
        <end position="23"/>
    </location>
</feature>
<dbReference type="PROSITE" id="PS50862">
    <property type="entry name" value="AA_TRNA_LIGASE_II"/>
    <property type="match status" value="1"/>
</dbReference>
<dbReference type="InterPro" id="IPR016061">
    <property type="entry name" value="Pro-tRNA_ligase_II_C"/>
</dbReference>
<dbReference type="InterPro" id="IPR045864">
    <property type="entry name" value="aa-tRNA-synth_II/BPL/LPL"/>
</dbReference>
<dbReference type="GO" id="GO:0006433">
    <property type="term" value="P:prolyl-tRNA aminoacylation"/>
    <property type="evidence" value="ECO:0007669"/>
    <property type="project" value="InterPro"/>
</dbReference>
<dbReference type="InterPro" id="IPR033721">
    <property type="entry name" value="ProRS_core_arch_euk"/>
</dbReference>
<dbReference type="SUPFAM" id="SSF52954">
    <property type="entry name" value="Class II aaRS ABD-related"/>
    <property type="match status" value="1"/>
</dbReference>
<dbReference type="InterPro" id="IPR002316">
    <property type="entry name" value="Pro-tRNA-ligase_IIa"/>
</dbReference>
<evidence type="ECO:0000313" key="11">
    <source>
        <dbReference type="EMBL" id="KAL0483360.1"/>
    </source>
</evidence>
<dbReference type="SMART" id="SM00946">
    <property type="entry name" value="ProRS-C_1"/>
    <property type="match status" value="1"/>
</dbReference>
<dbReference type="GO" id="GO:0004827">
    <property type="term" value="F:proline-tRNA ligase activity"/>
    <property type="evidence" value="ECO:0007669"/>
    <property type="project" value="UniProtKB-EC"/>
</dbReference>
<keyword evidence="2" id="KW-0436">Ligase</keyword>
<feature type="domain" description="Aminoacyl-transfer RNA synthetases class-II family profile" evidence="10">
    <location>
        <begin position="130"/>
        <end position="381"/>
    </location>
</feature>
<dbReference type="GO" id="GO:0005524">
    <property type="term" value="F:ATP binding"/>
    <property type="evidence" value="ECO:0007669"/>
    <property type="project" value="UniProtKB-KW"/>
</dbReference>
<dbReference type="PRINTS" id="PR01046">
    <property type="entry name" value="TRNASYNTHPRO"/>
</dbReference>
<dbReference type="InterPro" id="IPR004499">
    <property type="entry name" value="Pro-tRNA-ligase_IIa_arc-type"/>
</dbReference>
<dbReference type="FunFam" id="3.30.110.30:FF:000001">
    <property type="entry name" value="Bifunctional glutamate/proline--tRNA ligase"/>
    <property type="match status" value="1"/>
</dbReference>
<feature type="compositionally biased region" description="Basic and acidic residues" evidence="9">
    <location>
        <begin position="29"/>
        <end position="99"/>
    </location>
</feature>
<dbReference type="AlphaFoldDB" id="A0AAW2Z315"/>
<dbReference type="InterPro" id="IPR002314">
    <property type="entry name" value="aa-tRNA-synt_IIb"/>
</dbReference>
<accession>A0AAW2Z315</accession>
<dbReference type="FunFam" id="3.40.50.800:FF:000005">
    <property type="entry name" value="bifunctional glutamate/proline--tRNA ligase"/>
    <property type="match status" value="1"/>
</dbReference>
<evidence type="ECO:0000256" key="9">
    <source>
        <dbReference type="SAM" id="MobiDB-lite"/>
    </source>
</evidence>